<feature type="region of interest" description="Disordered" evidence="1">
    <location>
        <begin position="51"/>
        <end position="102"/>
    </location>
</feature>
<reference evidence="2" key="1">
    <citation type="submission" date="2019-12" db="EMBL/GenBank/DDBJ databases">
        <title>Genome sequencing and annotation of Brassica cretica.</title>
        <authorList>
            <person name="Studholme D.J."/>
            <person name="Sarris P.F."/>
        </authorList>
    </citation>
    <scope>NUCLEOTIDE SEQUENCE</scope>
    <source>
        <strain evidence="2">PFS-001/15</strain>
        <tissue evidence="2">Leaf</tissue>
    </source>
</reference>
<feature type="compositionally biased region" description="Basic and acidic residues" evidence="1">
    <location>
        <begin position="59"/>
        <end position="80"/>
    </location>
</feature>
<protein>
    <submittedName>
        <fullName evidence="2">Uncharacterized protein</fullName>
    </submittedName>
</protein>
<organism evidence="2 3">
    <name type="scientific">Brassica cretica</name>
    <name type="common">Mustard</name>
    <dbReference type="NCBI Taxonomy" id="69181"/>
    <lineage>
        <taxon>Eukaryota</taxon>
        <taxon>Viridiplantae</taxon>
        <taxon>Streptophyta</taxon>
        <taxon>Embryophyta</taxon>
        <taxon>Tracheophyta</taxon>
        <taxon>Spermatophyta</taxon>
        <taxon>Magnoliopsida</taxon>
        <taxon>eudicotyledons</taxon>
        <taxon>Gunneridae</taxon>
        <taxon>Pentapetalae</taxon>
        <taxon>rosids</taxon>
        <taxon>malvids</taxon>
        <taxon>Brassicales</taxon>
        <taxon>Brassicaceae</taxon>
        <taxon>Brassiceae</taxon>
        <taxon>Brassica</taxon>
    </lineage>
</organism>
<name>A0A8S9HAK6_BRACR</name>
<evidence type="ECO:0000256" key="1">
    <source>
        <dbReference type="SAM" id="MobiDB-lite"/>
    </source>
</evidence>
<comment type="caution">
    <text evidence="2">The sequence shown here is derived from an EMBL/GenBank/DDBJ whole genome shotgun (WGS) entry which is preliminary data.</text>
</comment>
<feature type="region of interest" description="Disordered" evidence="1">
    <location>
        <begin position="1"/>
        <end position="20"/>
    </location>
</feature>
<evidence type="ECO:0000313" key="2">
    <source>
        <dbReference type="EMBL" id="KAF2553262.1"/>
    </source>
</evidence>
<evidence type="ECO:0000313" key="3">
    <source>
        <dbReference type="Proteomes" id="UP000712281"/>
    </source>
</evidence>
<dbReference type="Proteomes" id="UP000712281">
    <property type="component" value="Unassembled WGS sequence"/>
</dbReference>
<accession>A0A8S9HAK6</accession>
<feature type="compositionally biased region" description="Polar residues" evidence="1">
    <location>
        <begin position="81"/>
        <end position="91"/>
    </location>
</feature>
<dbReference type="AlphaFoldDB" id="A0A8S9HAK6"/>
<proteinExistence type="predicted"/>
<dbReference type="EMBL" id="QGKW02001988">
    <property type="protein sequence ID" value="KAF2553262.1"/>
    <property type="molecule type" value="Genomic_DNA"/>
</dbReference>
<sequence>MNPSVQTVRRSDLRRAHTCRNNTRSTPIKLSFRRSLSVINVLSLSSACVQLRPNPRPDATVREKKQARDSSRQRDPDCRRSSQPHLATPTASVRLDSIPDRK</sequence>
<gene>
    <name evidence="2" type="ORF">F2Q68_00033564</name>
</gene>